<proteinExistence type="predicted"/>
<evidence type="ECO:0000313" key="3">
    <source>
        <dbReference type="EMBL" id="PKV17652.1"/>
    </source>
</evidence>
<name>A0A2N3RLK7_9XANT</name>
<evidence type="ECO:0000313" key="2">
    <source>
        <dbReference type="EMBL" id="PKV13376.1"/>
    </source>
</evidence>
<dbReference type="Proteomes" id="UP000233748">
    <property type="component" value="Unassembled WGS sequence"/>
</dbReference>
<dbReference type="Proteomes" id="UP000233720">
    <property type="component" value="Unassembled WGS sequence"/>
</dbReference>
<keyword evidence="5" id="KW-1185">Reference proteome</keyword>
<evidence type="ECO:0000313" key="5">
    <source>
        <dbReference type="Proteomes" id="UP000233748"/>
    </source>
</evidence>
<comment type="caution">
    <text evidence="2">The sequence shown here is derived from an EMBL/GenBank/DDBJ whole genome shotgun (WGS) entry which is preliminary data.</text>
</comment>
<protein>
    <submittedName>
        <fullName evidence="2">Uncharacterized protein</fullName>
    </submittedName>
</protein>
<dbReference type="EMBL" id="PHKW01000002">
    <property type="protein sequence ID" value="PKV17652.1"/>
    <property type="molecule type" value="Genomic_DNA"/>
</dbReference>
<dbReference type="AlphaFoldDB" id="A0A2N3RLK7"/>
<feature type="region of interest" description="Disordered" evidence="1">
    <location>
        <begin position="93"/>
        <end position="126"/>
    </location>
</feature>
<evidence type="ECO:0000256" key="1">
    <source>
        <dbReference type="SAM" id="MobiDB-lite"/>
    </source>
</evidence>
<organism evidence="2 4">
    <name type="scientific">Xanthomonas prunicola</name>
    <dbReference type="NCBI Taxonomy" id="2053930"/>
    <lineage>
        <taxon>Bacteria</taxon>
        <taxon>Pseudomonadati</taxon>
        <taxon>Pseudomonadota</taxon>
        <taxon>Gammaproteobacteria</taxon>
        <taxon>Lysobacterales</taxon>
        <taxon>Lysobacteraceae</taxon>
        <taxon>Xanthomonas</taxon>
    </lineage>
</organism>
<evidence type="ECO:0000313" key="4">
    <source>
        <dbReference type="Proteomes" id="UP000233720"/>
    </source>
</evidence>
<dbReference type="EMBL" id="PHKV01000002">
    <property type="protein sequence ID" value="PKV13376.1"/>
    <property type="molecule type" value="Genomic_DNA"/>
</dbReference>
<gene>
    <name evidence="2" type="ORF">XpruCFBP8353_09180</name>
    <name evidence="3" type="ORF">XpruCFBP8354_09180</name>
</gene>
<reference evidence="4 5" key="1">
    <citation type="submission" date="2017-11" db="EMBL/GenBank/DDBJ databases">
        <title>Xanthomonas prunicola sp. nov., a novel pathogen that affects nectarine (Prunus persica var. nectarine) trees.</title>
        <authorList>
            <person name="Lopez M."/>
            <person name="Lopez-Soriano P."/>
            <person name="Garita-Cambronero J."/>
            <person name="Beltran C."/>
            <person name="Taghouti G."/>
            <person name="Portier P."/>
            <person name="Cubero J."/>
            <person name="Fischer-Le Saux M."/>
            <person name="Marco-Noales E."/>
        </authorList>
    </citation>
    <scope>NUCLEOTIDE SEQUENCE [LARGE SCALE GENOMIC DNA]</scope>
    <source>
        <strain evidence="2 4">CFBP8353</strain>
        <strain evidence="3 5">CFBP8354</strain>
    </source>
</reference>
<sequence length="126" mass="13699">MHAARPSCCTARADTARRSQCLAHWLRAKFGNDVLACDAADIGTCIAPAATCLRDTSYKSVFGRSNHTVRTATTSQSRRFVVIKPPRLAQVGVPDQWGPAGRSNDLLPRRVRLPTAPCRRGRGNPS</sequence>
<accession>A0A2N3RLK7</accession>